<name>A0A370FKG6_9BURK</name>
<dbReference type="InterPro" id="IPR052159">
    <property type="entry name" value="Competence_DNA_uptake"/>
</dbReference>
<dbReference type="Pfam" id="PF03772">
    <property type="entry name" value="Competence"/>
    <property type="match status" value="1"/>
</dbReference>
<feature type="transmembrane region" description="Helical" evidence="6">
    <location>
        <begin position="405"/>
        <end position="425"/>
    </location>
</feature>
<sequence length="762" mass="82146">MAGAIAGTALQLRQPVLWPIGLYALAALVGLVAWLVSGLLPARRHRTGLLLALVAGLAVGFAQTGWRAGERLAGALAPALEGHDLVLQGRVTGMPQRRDGGLRFEFTTEGEALLPGRVVLFWPDAVASPAPLHVGERWQLPVRLRAPHGTLNPHGFDYELWLFEQDIQATGSVRPAPVPLRLQTPSWWEWPLERAREAVRDRILERTGGSSAGRVVAALVTGDQSAIAPADWTVFRLTGVAHLMSISGLHVTMFAWLAAAVVGWLWRLSPRLMLRWPAQHAGLAGGVLLAALYAAFSGWGLPSQRTVWMLALAVLLRLSARRWPWPVAWLVVFALVVAIDPWGLMQAGFWLSFVAVAVLFATDPGQVAGPRGRGAAVRRLLREQGVVTFALAPLGLMLFQQVSVVGLAANLIAIPAITLVVTPLAMAGIAMPPCWDLAALAVEALRSALAWAATLPGATFSAAAPPLWAAAAGVLGGMLLVMPGPWRWRLLGLPLALPVLLWRAEPVAPGDFEVLAADVGQGSAIVVRTAGHVLLFDAGPRYGPRSDAGERVLVPLLRALGLRLDRLLLSHRDTDHTGGAESVRAAQPAVADFGAPCARGLRWRWEGVDFEVLHPAPEAARPLAQRNADSCVLRIDNGRASALLTGDVEQAQELQLVQERGEGLRTDLLIVAHHGSRSSSSLPWLRAVRPRVAVAQNGWRNPFGHPAPEVRARYLSEGIPFFESARCGAARWRSTEPDAVRCERVQAARYWHHRPPLPEGEE</sequence>
<feature type="transmembrane region" description="Helical" evidence="6">
    <location>
        <begin position="380"/>
        <end position="399"/>
    </location>
</feature>
<dbReference type="InterPro" id="IPR035681">
    <property type="entry name" value="ComA-like_MBL"/>
</dbReference>
<feature type="transmembrane region" description="Helical" evidence="6">
    <location>
        <begin position="327"/>
        <end position="344"/>
    </location>
</feature>
<feature type="transmembrane region" description="Helical" evidence="6">
    <location>
        <begin position="278"/>
        <end position="296"/>
    </location>
</feature>
<dbReference type="InterPro" id="IPR025405">
    <property type="entry name" value="DUF4131"/>
</dbReference>
<evidence type="ECO:0000256" key="2">
    <source>
        <dbReference type="ARBA" id="ARBA00022475"/>
    </source>
</evidence>
<dbReference type="OrthoDB" id="9761531at2"/>
<keyword evidence="9" id="KW-1185">Reference proteome</keyword>
<evidence type="ECO:0000256" key="5">
    <source>
        <dbReference type="ARBA" id="ARBA00023136"/>
    </source>
</evidence>
<evidence type="ECO:0000313" key="8">
    <source>
        <dbReference type="EMBL" id="RDI27495.1"/>
    </source>
</evidence>
<dbReference type="InterPro" id="IPR036866">
    <property type="entry name" value="RibonucZ/Hydroxyglut_hydro"/>
</dbReference>
<protein>
    <submittedName>
        <fullName evidence="8">Competence protein ComEC</fullName>
    </submittedName>
</protein>
<dbReference type="Pfam" id="PF13567">
    <property type="entry name" value="DUF4131"/>
    <property type="match status" value="1"/>
</dbReference>
<feature type="domain" description="Metallo-beta-lactamase" evidence="7">
    <location>
        <begin position="521"/>
        <end position="699"/>
    </location>
</feature>
<dbReference type="SUPFAM" id="SSF56281">
    <property type="entry name" value="Metallo-hydrolase/oxidoreductase"/>
    <property type="match status" value="1"/>
</dbReference>
<feature type="transmembrane region" description="Helical" evidence="6">
    <location>
        <begin position="243"/>
        <end position="266"/>
    </location>
</feature>
<evidence type="ECO:0000313" key="9">
    <source>
        <dbReference type="Proteomes" id="UP000255265"/>
    </source>
</evidence>
<feature type="transmembrane region" description="Helical" evidence="6">
    <location>
        <begin position="48"/>
        <end position="66"/>
    </location>
</feature>
<comment type="subcellular location">
    <subcellularLocation>
        <location evidence="1">Cell membrane</location>
        <topology evidence="1">Multi-pass membrane protein</topology>
    </subcellularLocation>
</comment>
<dbReference type="InterPro" id="IPR004477">
    <property type="entry name" value="ComEC_N"/>
</dbReference>
<keyword evidence="5 6" id="KW-0472">Membrane</keyword>
<dbReference type="PANTHER" id="PTHR30619:SF1">
    <property type="entry name" value="RECOMBINATION PROTEIN 2"/>
    <property type="match status" value="1"/>
</dbReference>
<dbReference type="NCBIfam" id="TIGR00360">
    <property type="entry name" value="ComEC_N-term"/>
    <property type="match status" value="1"/>
</dbReference>
<dbReference type="Proteomes" id="UP000255265">
    <property type="component" value="Unassembled WGS sequence"/>
</dbReference>
<dbReference type="InterPro" id="IPR004797">
    <property type="entry name" value="Competence_ComEC/Rec2"/>
</dbReference>
<keyword evidence="3 6" id="KW-0812">Transmembrane</keyword>
<dbReference type="Gene3D" id="3.60.15.10">
    <property type="entry name" value="Ribonuclease Z/Hydroxyacylglutathione hydrolase-like"/>
    <property type="match status" value="1"/>
</dbReference>
<keyword evidence="2" id="KW-1003">Cell membrane</keyword>
<reference evidence="8 9" key="1">
    <citation type="submission" date="2018-07" db="EMBL/GenBank/DDBJ databases">
        <title>Genomic Encyclopedia of Type Strains, Phase IV (KMG-IV): sequencing the most valuable type-strain genomes for metagenomic binning, comparative biology and taxonomic classification.</title>
        <authorList>
            <person name="Goeker M."/>
        </authorList>
    </citation>
    <scope>NUCLEOTIDE SEQUENCE [LARGE SCALE GENOMIC DNA]</scope>
    <source>
        <strain evidence="8 9">DSM 21352</strain>
    </source>
</reference>
<evidence type="ECO:0000259" key="7">
    <source>
        <dbReference type="SMART" id="SM00849"/>
    </source>
</evidence>
<dbReference type="NCBIfam" id="TIGR00361">
    <property type="entry name" value="ComEC_Rec2"/>
    <property type="match status" value="1"/>
</dbReference>
<dbReference type="Pfam" id="PF00753">
    <property type="entry name" value="Lactamase_B"/>
    <property type="match status" value="1"/>
</dbReference>
<evidence type="ECO:0000256" key="3">
    <source>
        <dbReference type="ARBA" id="ARBA00022692"/>
    </source>
</evidence>
<comment type="caution">
    <text evidence="8">The sequence shown here is derived from an EMBL/GenBank/DDBJ whole genome shotgun (WGS) entry which is preliminary data.</text>
</comment>
<evidence type="ECO:0000256" key="1">
    <source>
        <dbReference type="ARBA" id="ARBA00004651"/>
    </source>
</evidence>
<dbReference type="GO" id="GO:0030420">
    <property type="term" value="P:establishment of competence for transformation"/>
    <property type="evidence" value="ECO:0007669"/>
    <property type="project" value="InterPro"/>
</dbReference>
<dbReference type="EMBL" id="QQAV01000002">
    <property type="protein sequence ID" value="RDI27495.1"/>
    <property type="molecule type" value="Genomic_DNA"/>
</dbReference>
<dbReference type="GO" id="GO:0005886">
    <property type="term" value="C:plasma membrane"/>
    <property type="evidence" value="ECO:0007669"/>
    <property type="project" value="UniProtKB-SubCell"/>
</dbReference>
<dbReference type="InterPro" id="IPR001279">
    <property type="entry name" value="Metallo-B-lactamas"/>
</dbReference>
<gene>
    <name evidence="8" type="ORF">DFR41_102542</name>
</gene>
<organism evidence="8 9">
    <name type="scientific">Pseudacidovorax intermedius</name>
    <dbReference type="NCBI Taxonomy" id="433924"/>
    <lineage>
        <taxon>Bacteria</taxon>
        <taxon>Pseudomonadati</taxon>
        <taxon>Pseudomonadota</taxon>
        <taxon>Betaproteobacteria</taxon>
        <taxon>Burkholderiales</taxon>
        <taxon>Comamonadaceae</taxon>
        <taxon>Pseudacidovorax</taxon>
    </lineage>
</organism>
<dbReference type="SMART" id="SM00849">
    <property type="entry name" value="Lactamase_B"/>
    <property type="match status" value="1"/>
</dbReference>
<accession>A0A370FKG6</accession>
<dbReference type="STRING" id="433924.NS331_19125"/>
<dbReference type="PANTHER" id="PTHR30619">
    <property type="entry name" value="DNA INTERNALIZATION/COMPETENCE PROTEIN COMEC/REC2"/>
    <property type="match status" value="1"/>
</dbReference>
<evidence type="ECO:0000256" key="4">
    <source>
        <dbReference type="ARBA" id="ARBA00022989"/>
    </source>
</evidence>
<dbReference type="RefSeq" id="WP_114802549.1">
    <property type="nucleotide sequence ID" value="NZ_QQAV01000002.1"/>
</dbReference>
<proteinExistence type="predicted"/>
<evidence type="ECO:0000256" key="6">
    <source>
        <dbReference type="SAM" id="Phobius"/>
    </source>
</evidence>
<keyword evidence="4 6" id="KW-1133">Transmembrane helix</keyword>
<dbReference type="CDD" id="cd07731">
    <property type="entry name" value="ComA-like_MBL-fold"/>
    <property type="match status" value="1"/>
</dbReference>
<feature type="transmembrane region" description="Helical" evidence="6">
    <location>
        <begin position="16"/>
        <end position="36"/>
    </location>
</feature>
<dbReference type="AlphaFoldDB" id="A0A370FKG6"/>